<protein>
    <submittedName>
        <fullName evidence="11">Probable acyl-activating enzyme 1, peroxisomal</fullName>
    </submittedName>
</protein>
<dbReference type="PANTHER" id="PTHR43859:SF4">
    <property type="entry name" value="BUTANOATE--COA LIGASE AAE1-RELATED"/>
    <property type="match status" value="1"/>
</dbReference>
<feature type="domain" description="AMP-binding enzyme C-terminal" evidence="9">
    <location>
        <begin position="458"/>
        <end position="532"/>
    </location>
</feature>
<keyword evidence="4" id="KW-0547">Nucleotide-binding</keyword>
<dbReference type="Pfam" id="PF00501">
    <property type="entry name" value="AMP-binding"/>
    <property type="match status" value="1"/>
</dbReference>
<dbReference type="PANTHER" id="PTHR43859">
    <property type="entry name" value="ACYL-ACTIVATING ENZYME"/>
    <property type="match status" value="1"/>
</dbReference>
<keyword evidence="10" id="KW-1185">Reference proteome</keyword>
<dbReference type="Proteomes" id="UP000504608">
    <property type="component" value="Unplaced"/>
</dbReference>
<evidence type="ECO:0000256" key="2">
    <source>
        <dbReference type="ARBA" id="ARBA00006432"/>
    </source>
</evidence>
<dbReference type="GO" id="GO:0006631">
    <property type="term" value="P:fatty acid metabolic process"/>
    <property type="evidence" value="ECO:0007669"/>
    <property type="project" value="UniProtKB-KW"/>
</dbReference>
<sequence length="555" mass="61346">MDGMDRCSANYVPLTPITFLERSAAVYGDRISLAYGRVQYTWRETLLRCTRLASALVRMGIARGDVVAALAPNIPAMYELHFAVPMAGAVLCSLNVRHDAAMVSTLLSHSEAKIIVVDYQFEHIVMGAIKAMSERREKIPLVVIINEYDQPPSYIDREGSASEYLEFESLLESGKLDFKIRRPKYELDPIALNYTSGTTSRPKGVIYSHRGAYLNALSAVLLNDMCSLPVYLWVVPMFHCNGWSLTWGVAAQSGTNICQRNVSAKEIFENISLHKVTHMGGAPTVLNMIINAPTSEQKPLPRKVTMMTGGAPPPSHVLFKMRAMGFLIVHAYGLTETYGPATVCSWKPEWDSLPQDKQAKLTSRQGLQHVGLEEVDIKDPVTMESAPADGKTIGEVMVRGNTVMSGYLKDLKATREAFNGGWFRSGDLGVRHPDGYIELKDRSKDIIISGGENISSIEVESVLFSHPSVLEAAVVGRPDDRWGETPCAFVKLKDGCSASEEDIIKFCREHLPHYMAPRSVVFKDLPKTSTGKTQKFILKEEAKAMGSLPKQTSKL</sequence>
<reference evidence="11" key="1">
    <citation type="submission" date="2025-08" db="UniProtKB">
        <authorList>
            <consortium name="RefSeq"/>
        </authorList>
    </citation>
    <scope>IDENTIFICATION</scope>
    <source>
        <tissue evidence="11">Young leaves</tissue>
    </source>
</reference>
<comment type="subcellular location">
    <subcellularLocation>
        <location evidence="1">Cytoplasm</location>
        <location evidence="1">Cytosol</location>
    </subcellularLocation>
</comment>
<dbReference type="GO" id="GO:0050218">
    <property type="term" value="F:propionate-CoA ligase activity"/>
    <property type="evidence" value="ECO:0007669"/>
    <property type="project" value="UniProtKB-ARBA"/>
</dbReference>
<evidence type="ECO:0000313" key="10">
    <source>
        <dbReference type="Proteomes" id="UP000504608"/>
    </source>
</evidence>
<evidence type="ECO:0000256" key="7">
    <source>
        <dbReference type="ARBA" id="ARBA00023098"/>
    </source>
</evidence>
<gene>
    <name evidence="11" type="primary">LOC111473618</name>
</gene>
<evidence type="ECO:0000313" key="11">
    <source>
        <dbReference type="RefSeq" id="XP_022974850.1"/>
    </source>
</evidence>
<dbReference type="Pfam" id="PF13193">
    <property type="entry name" value="AMP-binding_C"/>
    <property type="match status" value="1"/>
</dbReference>
<dbReference type="Gene3D" id="3.30.300.30">
    <property type="match status" value="1"/>
</dbReference>
<evidence type="ECO:0000259" key="8">
    <source>
        <dbReference type="Pfam" id="PF00501"/>
    </source>
</evidence>
<dbReference type="AlphaFoldDB" id="A0A6J1IF13"/>
<dbReference type="InterPro" id="IPR000873">
    <property type="entry name" value="AMP-dep_synth/lig_dom"/>
</dbReference>
<comment type="similarity">
    <text evidence="2">Belongs to the ATP-dependent AMP-binding enzyme family.</text>
</comment>
<dbReference type="GeneID" id="111473618"/>
<dbReference type="FunFam" id="3.30.300.30:FF:000008">
    <property type="entry name" value="2,3-dihydroxybenzoate-AMP ligase"/>
    <property type="match status" value="1"/>
</dbReference>
<dbReference type="GO" id="GO:0005829">
    <property type="term" value="C:cytosol"/>
    <property type="evidence" value="ECO:0007669"/>
    <property type="project" value="UniProtKB-SubCell"/>
</dbReference>
<dbReference type="InterPro" id="IPR025110">
    <property type="entry name" value="AMP-bd_C"/>
</dbReference>
<dbReference type="PROSITE" id="PS00455">
    <property type="entry name" value="AMP_BINDING"/>
    <property type="match status" value="1"/>
</dbReference>
<dbReference type="NCBIfam" id="NF006020">
    <property type="entry name" value="PRK08162.1"/>
    <property type="match status" value="1"/>
</dbReference>
<dbReference type="Gene3D" id="3.40.50.12780">
    <property type="entry name" value="N-terminal domain of ligase-like"/>
    <property type="match status" value="1"/>
</dbReference>
<dbReference type="InterPro" id="IPR045851">
    <property type="entry name" value="AMP-bd_C_sf"/>
</dbReference>
<dbReference type="KEGG" id="cmax:111473618"/>
<organism evidence="10 11">
    <name type="scientific">Cucurbita maxima</name>
    <name type="common">Pumpkin</name>
    <name type="synonym">Winter squash</name>
    <dbReference type="NCBI Taxonomy" id="3661"/>
    <lineage>
        <taxon>Eukaryota</taxon>
        <taxon>Viridiplantae</taxon>
        <taxon>Streptophyta</taxon>
        <taxon>Embryophyta</taxon>
        <taxon>Tracheophyta</taxon>
        <taxon>Spermatophyta</taxon>
        <taxon>Magnoliopsida</taxon>
        <taxon>eudicotyledons</taxon>
        <taxon>Gunneridae</taxon>
        <taxon>Pentapetalae</taxon>
        <taxon>rosids</taxon>
        <taxon>fabids</taxon>
        <taxon>Cucurbitales</taxon>
        <taxon>Cucurbitaceae</taxon>
        <taxon>Cucurbiteae</taxon>
        <taxon>Cucurbita</taxon>
    </lineage>
</organism>
<keyword evidence="5" id="KW-0276">Fatty acid metabolism</keyword>
<dbReference type="CDD" id="cd12118">
    <property type="entry name" value="ttLC_FACS_AEE21_like"/>
    <property type="match status" value="1"/>
</dbReference>
<evidence type="ECO:0000256" key="5">
    <source>
        <dbReference type="ARBA" id="ARBA00022832"/>
    </source>
</evidence>
<dbReference type="OrthoDB" id="10253115at2759"/>
<keyword evidence="3" id="KW-0436">Ligase</keyword>
<name>A0A6J1IF13_CUCMA</name>
<evidence type="ECO:0000256" key="4">
    <source>
        <dbReference type="ARBA" id="ARBA00022741"/>
    </source>
</evidence>
<dbReference type="InterPro" id="IPR020845">
    <property type="entry name" value="AMP-binding_CS"/>
</dbReference>
<dbReference type="GO" id="GO:0005524">
    <property type="term" value="F:ATP binding"/>
    <property type="evidence" value="ECO:0007669"/>
    <property type="project" value="UniProtKB-KW"/>
</dbReference>
<dbReference type="GO" id="GO:0043759">
    <property type="term" value="F:2-methylbutanoate-CoA ligase activity"/>
    <property type="evidence" value="ECO:0007669"/>
    <property type="project" value="UniProtKB-ARBA"/>
</dbReference>
<dbReference type="GO" id="GO:0031956">
    <property type="term" value="F:medium-chain fatty acid-CoA ligase activity"/>
    <property type="evidence" value="ECO:0007669"/>
    <property type="project" value="UniProtKB-ARBA"/>
</dbReference>
<proteinExistence type="inferred from homology"/>
<feature type="domain" description="AMP-dependent synthetase/ligase" evidence="8">
    <location>
        <begin position="20"/>
        <end position="408"/>
    </location>
</feature>
<evidence type="ECO:0000256" key="6">
    <source>
        <dbReference type="ARBA" id="ARBA00022840"/>
    </source>
</evidence>
<dbReference type="InterPro" id="IPR042099">
    <property type="entry name" value="ANL_N_sf"/>
</dbReference>
<evidence type="ECO:0000256" key="3">
    <source>
        <dbReference type="ARBA" id="ARBA00022598"/>
    </source>
</evidence>
<evidence type="ECO:0000259" key="9">
    <source>
        <dbReference type="Pfam" id="PF13193"/>
    </source>
</evidence>
<dbReference type="RefSeq" id="XP_022974850.1">
    <property type="nucleotide sequence ID" value="XM_023119082.1"/>
</dbReference>
<accession>A0A6J1IF13</accession>
<keyword evidence="7" id="KW-0443">Lipid metabolism</keyword>
<keyword evidence="6" id="KW-0067">ATP-binding</keyword>
<evidence type="ECO:0000256" key="1">
    <source>
        <dbReference type="ARBA" id="ARBA00004514"/>
    </source>
</evidence>
<dbReference type="SUPFAM" id="SSF56801">
    <property type="entry name" value="Acetyl-CoA synthetase-like"/>
    <property type="match status" value="1"/>
</dbReference>
<dbReference type="FunFam" id="3.40.50.12780:FF:000003">
    <property type="entry name" value="Long-chain-fatty-acid--CoA ligase FadD"/>
    <property type="match status" value="1"/>
</dbReference>